<dbReference type="InterPro" id="IPR037914">
    <property type="entry name" value="SpoVT-AbrB_sf"/>
</dbReference>
<proteinExistence type="predicted"/>
<name>A0A0P1FHV3_9RHOB</name>
<dbReference type="AlphaFoldDB" id="A0A0P1FHV3"/>
<dbReference type="Gene3D" id="2.10.260.10">
    <property type="match status" value="1"/>
</dbReference>
<organism evidence="2 3">
    <name type="scientific">Thalassobacter stenotrophicus</name>
    <dbReference type="NCBI Taxonomy" id="266809"/>
    <lineage>
        <taxon>Bacteria</taxon>
        <taxon>Pseudomonadati</taxon>
        <taxon>Pseudomonadota</taxon>
        <taxon>Alphaproteobacteria</taxon>
        <taxon>Rhodobacterales</taxon>
        <taxon>Roseobacteraceae</taxon>
        <taxon>Thalassobacter</taxon>
    </lineage>
</organism>
<evidence type="ECO:0000313" key="2">
    <source>
        <dbReference type="EMBL" id="CUH60870.1"/>
    </source>
</evidence>
<dbReference type="GO" id="GO:0003677">
    <property type="term" value="F:DNA binding"/>
    <property type="evidence" value="ECO:0007669"/>
    <property type="project" value="InterPro"/>
</dbReference>
<reference evidence="2 3" key="1">
    <citation type="submission" date="2015-09" db="EMBL/GenBank/DDBJ databases">
        <authorList>
            <consortium name="Swine Surveillance"/>
        </authorList>
    </citation>
    <scope>NUCLEOTIDE SEQUENCE [LARGE SCALE GENOMIC DNA]</scope>
    <source>
        <strain evidence="2 3">CECT 5294</strain>
    </source>
</reference>
<evidence type="ECO:0000259" key="1">
    <source>
        <dbReference type="SMART" id="SM00966"/>
    </source>
</evidence>
<evidence type="ECO:0000313" key="3">
    <source>
        <dbReference type="Proteomes" id="UP000051298"/>
    </source>
</evidence>
<gene>
    <name evidence="2" type="ORF">THS5294_02166</name>
</gene>
<dbReference type="SMART" id="SM00966">
    <property type="entry name" value="SpoVT_AbrB"/>
    <property type="match status" value="1"/>
</dbReference>
<dbReference type="Proteomes" id="UP000051298">
    <property type="component" value="Unassembled WGS sequence"/>
</dbReference>
<dbReference type="SUPFAM" id="SSF89447">
    <property type="entry name" value="AbrB/MazE/MraZ-like"/>
    <property type="match status" value="1"/>
</dbReference>
<feature type="domain" description="SpoVT-AbrB" evidence="1">
    <location>
        <begin position="4"/>
        <end position="49"/>
    </location>
</feature>
<dbReference type="EMBL" id="CYRX01000030">
    <property type="protein sequence ID" value="CUH60870.1"/>
    <property type="molecule type" value="Genomic_DNA"/>
</dbReference>
<dbReference type="Pfam" id="PF04014">
    <property type="entry name" value="MazE_antitoxin"/>
    <property type="match status" value="1"/>
</dbReference>
<sequence>MQVVKWGSYLAVRLPADLVLELGLKEGDEIDLVKVDGAVRVRRKPRVDEILKALKRFRGKLPKETRMCRDAVHER</sequence>
<accession>A0A0P1FHV3</accession>
<protein>
    <submittedName>
        <fullName evidence="2">Growth regulator</fullName>
    </submittedName>
</protein>
<dbReference type="InterPro" id="IPR007159">
    <property type="entry name" value="SpoVT-AbrB_dom"/>
</dbReference>
<dbReference type="RefSeq" id="WP_058123736.1">
    <property type="nucleotide sequence ID" value="NZ_CYRX01000030.1"/>
</dbReference>